<reference evidence="2 3" key="1">
    <citation type="submission" date="2012-05" db="EMBL/GenBank/DDBJ databases">
        <authorList>
            <person name="Harkins D.M."/>
            <person name="Madupu R."/>
            <person name="Durkin A.S."/>
            <person name="Torralba M."/>
            <person name="Methe B."/>
            <person name="Sutton G.G."/>
            <person name="Nelson K.E."/>
        </authorList>
    </citation>
    <scope>NUCLEOTIDE SEQUENCE [LARGE SCALE GENOMIC DNA]</scope>
    <source>
        <strain evidence="2 3">F0489</strain>
    </source>
</reference>
<feature type="compositionally biased region" description="Polar residues" evidence="1">
    <location>
        <begin position="38"/>
        <end position="50"/>
    </location>
</feature>
<gene>
    <name evidence="2" type="ORF">HMPREF1318_2373</name>
</gene>
<feature type="region of interest" description="Disordered" evidence="1">
    <location>
        <begin position="1"/>
        <end position="56"/>
    </location>
</feature>
<evidence type="ECO:0000256" key="1">
    <source>
        <dbReference type="SAM" id="MobiDB-lite"/>
    </source>
</evidence>
<dbReference type="AlphaFoldDB" id="J0XB37"/>
<sequence length="71" mass="6829">MPSAPAAPSASPGLSAIGVTAPSNNGQSDHYPGDGAGETTTRASGRTDTAGQALGAAPPLTAYRAMTICEG</sequence>
<name>J0XB37_9ACTO</name>
<evidence type="ECO:0000313" key="3">
    <source>
        <dbReference type="Proteomes" id="UP000002941"/>
    </source>
</evidence>
<dbReference type="Proteomes" id="UP000002941">
    <property type="component" value="Unassembled WGS sequence"/>
</dbReference>
<dbReference type="EMBL" id="AKFT01000091">
    <property type="protein sequence ID" value="EJF45886.1"/>
    <property type="molecule type" value="Genomic_DNA"/>
</dbReference>
<keyword evidence="3" id="KW-1185">Reference proteome</keyword>
<feature type="compositionally biased region" description="Low complexity" evidence="1">
    <location>
        <begin position="1"/>
        <end position="12"/>
    </location>
</feature>
<protein>
    <submittedName>
        <fullName evidence="2">Uncharacterized protein</fullName>
    </submittedName>
</protein>
<proteinExistence type="predicted"/>
<accession>J0XB37</accession>
<organism evidence="2 3">
    <name type="scientific">Actinomyces massiliensis F0489</name>
    <dbReference type="NCBI Taxonomy" id="1125718"/>
    <lineage>
        <taxon>Bacteria</taxon>
        <taxon>Bacillati</taxon>
        <taxon>Actinomycetota</taxon>
        <taxon>Actinomycetes</taxon>
        <taxon>Actinomycetales</taxon>
        <taxon>Actinomycetaceae</taxon>
        <taxon>Actinomyces</taxon>
    </lineage>
</organism>
<dbReference type="PATRIC" id="fig|1125718.3.peg.1198"/>
<evidence type="ECO:0000313" key="2">
    <source>
        <dbReference type="EMBL" id="EJF45886.1"/>
    </source>
</evidence>
<comment type="caution">
    <text evidence="2">The sequence shown here is derived from an EMBL/GenBank/DDBJ whole genome shotgun (WGS) entry which is preliminary data.</text>
</comment>